<comment type="caution">
    <text evidence="1">The sequence shown here is derived from an EMBL/GenBank/DDBJ whole genome shotgun (WGS) entry which is preliminary data.</text>
</comment>
<proteinExistence type="predicted"/>
<sequence>MVNHALVVLVFGTHHHTAENTRKYGNNGQCYISGNQPQKSCHRTAEQGADDALQHFTLAKAIEQLVFGFDTGRDI</sequence>
<accession>A0A645G692</accession>
<gene>
    <name evidence="1" type="ORF">SDC9_168882</name>
</gene>
<dbReference type="AlphaFoldDB" id="A0A645G692"/>
<name>A0A645G692_9ZZZZ</name>
<reference evidence="1" key="1">
    <citation type="submission" date="2019-08" db="EMBL/GenBank/DDBJ databases">
        <authorList>
            <person name="Kucharzyk K."/>
            <person name="Murdoch R.W."/>
            <person name="Higgins S."/>
            <person name="Loffler F."/>
        </authorList>
    </citation>
    <scope>NUCLEOTIDE SEQUENCE</scope>
</reference>
<protein>
    <submittedName>
        <fullName evidence="1">Uncharacterized protein</fullName>
    </submittedName>
</protein>
<organism evidence="1">
    <name type="scientific">bioreactor metagenome</name>
    <dbReference type="NCBI Taxonomy" id="1076179"/>
    <lineage>
        <taxon>unclassified sequences</taxon>
        <taxon>metagenomes</taxon>
        <taxon>ecological metagenomes</taxon>
    </lineage>
</organism>
<evidence type="ECO:0000313" key="1">
    <source>
        <dbReference type="EMBL" id="MPN21502.1"/>
    </source>
</evidence>
<dbReference type="EMBL" id="VSSQ01069499">
    <property type="protein sequence ID" value="MPN21502.1"/>
    <property type="molecule type" value="Genomic_DNA"/>
</dbReference>